<protein>
    <submittedName>
        <fullName evidence="1">Uncharacterized protein</fullName>
    </submittedName>
</protein>
<accession>A0A077NT98</accession>
<dbReference type="Proteomes" id="UP000028487">
    <property type="component" value="Unassembled WGS sequence"/>
</dbReference>
<dbReference type="HOGENOM" id="CLU_3298756_0_0_6"/>
<name>A0A077NT98_XENBV</name>
<dbReference type="AlphaFoldDB" id="A0A077NT98"/>
<gene>
    <name evidence="1" type="ORF">XBFM1_2280001</name>
</gene>
<organism evidence="1">
    <name type="scientific">Xenorhabdus bovienii str. feltiae Moldova</name>
    <dbReference type="NCBI Taxonomy" id="1398200"/>
    <lineage>
        <taxon>Bacteria</taxon>
        <taxon>Pseudomonadati</taxon>
        <taxon>Pseudomonadota</taxon>
        <taxon>Gammaproteobacteria</taxon>
        <taxon>Enterobacterales</taxon>
        <taxon>Morganellaceae</taxon>
        <taxon>Xenorhabdus</taxon>
    </lineage>
</organism>
<sequence>MLSTHEYANDLILFALIVDCGSFSKAAESAGITRLRPLIR</sequence>
<dbReference type="EMBL" id="CBSV010000144">
    <property type="protein sequence ID" value="CDH01668.1"/>
    <property type="molecule type" value="Genomic_DNA"/>
</dbReference>
<proteinExistence type="predicted"/>
<evidence type="ECO:0000313" key="1">
    <source>
        <dbReference type="EMBL" id="CDH01668.1"/>
    </source>
</evidence>
<comment type="caution">
    <text evidence="1">The sequence shown here is derived from an EMBL/GenBank/DDBJ whole genome shotgun (WGS) entry which is preliminary data.</text>
</comment>
<reference evidence="1" key="1">
    <citation type="submission" date="2013-07" db="EMBL/GenBank/DDBJ databases">
        <title>Sub-species coevolution in mutualistic symbiosis.</title>
        <authorList>
            <person name="Murfin K."/>
            <person name="Klassen J."/>
            <person name="Lee M."/>
            <person name="Forst S."/>
            <person name="Stock P."/>
            <person name="Goodrich-Blair H."/>
        </authorList>
    </citation>
    <scope>NUCLEOTIDE SEQUENCE [LARGE SCALE GENOMIC DNA]</scope>
    <source>
        <strain evidence="1">Feltiae Moldova</strain>
    </source>
</reference>